<dbReference type="InterPro" id="IPR048569">
    <property type="entry name" value="RUBC_PIKBD"/>
</dbReference>
<dbReference type="Pfam" id="PF13901">
    <property type="entry name" value="RH_dom"/>
    <property type="match status" value="1"/>
</dbReference>
<reference evidence="4" key="1">
    <citation type="submission" date="2021-06" db="EMBL/GenBank/DDBJ databases">
        <authorList>
            <person name="Hodson N. C."/>
            <person name="Mongue J. A."/>
            <person name="Jaron S. K."/>
        </authorList>
    </citation>
    <scope>NUCLEOTIDE SEQUENCE</scope>
</reference>
<feature type="compositionally biased region" description="Basic residues" evidence="2">
    <location>
        <begin position="384"/>
        <end position="396"/>
    </location>
</feature>
<evidence type="ECO:0000313" key="5">
    <source>
        <dbReference type="Proteomes" id="UP000708208"/>
    </source>
</evidence>
<dbReference type="PANTHER" id="PTHR45971:SF1">
    <property type="entry name" value="RUBICON, ISOFORM A"/>
    <property type="match status" value="1"/>
</dbReference>
<dbReference type="InterPro" id="IPR025258">
    <property type="entry name" value="RH_dom"/>
</dbReference>
<keyword evidence="1" id="KW-0072">Autophagy</keyword>
<dbReference type="Proteomes" id="UP000708208">
    <property type="component" value="Unassembled WGS sequence"/>
</dbReference>
<comment type="caution">
    <text evidence="4">The sequence shown here is derived from an EMBL/GenBank/DDBJ whole genome shotgun (WGS) entry which is preliminary data.</text>
</comment>
<dbReference type="CDD" id="cd15489">
    <property type="entry name" value="PHD_SF"/>
    <property type="match status" value="1"/>
</dbReference>
<evidence type="ECO:0000256" key="2">
    <source>
        <dbReference type="SAM" id="MobiDB-lite"/>
    </source>
</evidence>
<evidence type="ECO:0000259" key="3">
    <source>
        <dbReference type="SMART" id="SM01175"/>
    </source>
</evidence>
<gene>
    <name evidence="4" type="ORF">AFUS01_LOCUS33308</name>
</gene>
<protein>
    <recommendedName>
        <fullName evidence="3">Rubicon Homology domain-containing protein</fullName>
    </recommendedName>
</protein>
<proteinExistence type="predicted"/>
<evidence type="ECO:0000256" key="1">
    <source>
        <dbReference type="ARBA" id="ARBA00023006"/>
    </source>
</evidence>
<feature type="region of interest" description="Disordered" evidence="2">
    <location>
        <begin position="363"/>
        <end position="428"/>
    </location>
</feature>
<dbReference type="SMART" id="SM01175">
    <property type="entry name" value="DUF4206"/>
    <property type="match status" value="1"/>
</dbReference>
<dbReference type="OrthoDB" id="10067503at2759"/>
<accession>A0A8J2KZR7</accession>
<dbReference type="AlphaFoldDB" id="A0A8J2KZR7"/>
<feature type="compositionally biased region" description="Polar residues" evidence="2">
    <location>
        <begin position="407"/>
        <end position="423"/>
    </location>
</feature>
<dbReference type="GO" id="GO:0006914">
    <property type="term" value="P:autophagy"/>
    <property type="evidence" value="ECO:0007669"/>
    <property type="project" value="UniProtKB-KW"/>
</dbReference>
<keyword evidence="5" id="KW-1185">Reference proteome</keyword>
<dbReference type="PANTHER" id="PTHR45971">
    <property type="entry name" value="PHOX (PX) DOMAIN-CONTAINING PROTEIN"/>
    <property type="match status" value="1"/>
</dbReference>
<name>A0A8J2KZR7_9HEXA</name>
<feature type="domain" description="Rubicon Homology" evidence="3">
    <location>
        <begin position="550"/>
        <end position="753"/>
    </location>
</feature>
<sequence>MALNATYNERLECPDLLLENLVRSVNFILDISVFKHSVYFFSSGLNHLHSRVKAIIRHGAKTKHHLIFSQDSYAAFDTWLENCLADHSLGLKLKESRMKITTFYHDWAFIQNEKLFQAFIDCLYALSTRDLDYLKTTFPSKSSKYFPPGCKLASVEMPLNGNSVLSDPEEEGLETEFFPKQQFKASPVEIPSKRKGGGIEVSLKVQNERSQTNVPEFSYTLEASPVATVEDFSAIKSTSASDLSNLDYYRQSRRDTESNTGTKSFLESGGLIHPPALGNFPLPQKGQTLSSFLTSLSNTMPELDRENAHFNVSEALISAFEKLKVKEKTDKIKEMERIAANEAMFESPYDHTLRRKHLHLRRPRDSYTETEESEFEYWNQSRKPPPHVKKRRKFHQKLGSDGRSDSFKSTTEITTSLTPSPVSSDEDEAISSFSAEHVALSLLRNSKMRNVQLSDASELQWLVTELEAPQNLLPLPKNWNGASESESDYSCGALDKSMRLRGTPDWAPPRPQIIFTIHPNPNLHSLLEFQKYRCAGCGMKVETKYASTFRYCNYLGRYFCTGCHTLKKARLPQMIIHKWDFSPYLVSNFSASLLESLQSDPVYNVMAINPNLVRKVRLNNFRNYRIQLSYLMHYVRNCKAASSLSEEMDKFPSYYAADVDLYSLQDLVELRFSMGLPLKTKEFVSKAIFHVLHCELCKQLGFLCEVCKKDEVIFPFQVNRVVRCLKCLSCFHLKCFNPGMTHCPKCIRLSVRSQNMGGVVMA</sequence>
<dbReference type="InterPro" id="IPR052428">
    <property type="entry name" value="Autophagy_HostDef_Reg"/>
</dbReference>
<dbReference type="GO" id="GO:1901981">
    <property type="term" value="F:phosphatidylinositol phosphate binding"/>
    <property type="evidence" value="ECO:0007669"/>
    <property type="project" value="TreeGrafter"/>
</dbReference>
<dbReference type="Pfam" id="PF21054">
    <property type="entry name" value="RUBC_PIKBD"/>
    <property type="match status" value="1"/>
</dbReference>
<dbReference type="EMBL" id="CAJVCH010528300">
    <property type="protein sequence ID" value="CAG7823072.1"/>
    <property type="molecule type" value="Genomic_DNA"/>
</dbReference>
<evidence type="ECO:0000313" key="4">
    <source>
        <dbReference type="EMBL" id="CAG7823072.1"/>
    </source>
</evidence>
<organism evidence="4 5">
    <name type="scientific">Allacma fusca</name>
    <dbReference type="NCBI Taxonomy" id="39272"/>
    <lineage>
        <taxon>Eukaryota</taxon>
        <taxon>Metazoa</taxon>
        <taxon>Ecdysozoa</taxon>
        <taxon>Arthropoda</taxon>
        <taxon>Hexapoda</taxon>
        <taxon>Collembola</taxon>
        <taxon>Symphypleona</taxon>
        <taxon>Sminthuridae</taxon>
        <taxon>Allacma</taxon>
    </lineage>
</organism>